<gene>
    <name evidence="12" type="ORF">MSZNOR_0717</name>
</gene>
<evidence type="ECO:0000313" key="13">
    <source>
        <dbReference type="Proteomes" id="UP001162030"/>
    </source>
</evidence>
<evidence type="ECO:0000256" key="7">
    <source>
        <dbReference type="ARBA" id="ARBA00022795"/>
    </source>
</evidence>
<sequence length="275" mass="30284">MSSSKEALNKPSPSGRELGEGILDQLVGQVASPNRRLNQSFSKGFSAEELASLEPWKLPVVGEPAEDEEPSVVVVDEETDYPAMPTAEEIEAMQKQAYEEARAAGYQDGSERGYRDGRDEGYRQGFDEGRADAASLAKRLQDILECLSEPLARVDEQVEQELVALAIAVAKQLIRRELRTEPGEIVAVVREAMAILPSGARKIRLHLHPDDAELVRSLLALEELAPRWKIVEDPLLTRGGCRIITDASRIDATVESRLASTIARLFGGEREEDKP</sequence>
<feature type="domain" description="Flagellar assembly protein FliH/Type III secretion system HrpE" evidence="11">
    <location>
        <begin position="136"/>
        <end position="259"/>
    </location>
</feature>
<evidence type="ECO:0000256" key="5">
    <source>
        <dbReference type="ARBA" id="ARBA00022448"/>
    </source>
</evidence>
<keyword evidence="5" id="KW-0813">Transport</keyword>
<dbReference type="NCBIfam" id="NF004270">
    <property type="entry name" value="PRK05687.2-1"/>
    <property type="match status" value="1"/>
</dbReference>
<keyword evidence="12" id="KW-0969">Cilium</keyword>
<evidence type="ECO:0000259" key="11">
    <source>
        <dbReference type="Pfam" id="PF02108"/>
    </source>
</evidence>
<dbReference type="RefSeq" id="WP_317963688.1">
    <property type="nucleotide sequence ID" value="NZ_OX458333.1"/>
</dbReference>
<dbReference type="EMBL" id="OX458333">
    <property type="protein sequence ID" value="CAI8754623.1"/>
    <property type="molecule type" value="Genomic_DNA"/>
</dbReference>
<proteinExistence type="inferred from homology"/>
<keyword evidence="12" id="KW-0282">Flagellum</keyword>
<accession>A0ABN8X2W8</accession>
<evidence type="ECO:0000256" key="9">
    <source>
        <dbReference type="ARBA" id="ARBA00023225"/>
    </source>
</evidence>
<protein>
    <recommendedName>
        <fullName evidence="4">Flagellar assembly protein FliH</fullName>
    </recommendedName>
</protein>
<dbReference type="Proteomes" id="UP001162030">
    <property type="component" value="Chromosome"/>
</dbReference>
<keyword evidence="9" id="KW-1006">Bacterial flagellum protein export</keyword>
<dbReference type="Pfam" id="PF02108">
    <property type="entry name" value="FliH"/>
    <property type="match status" value="1"/>
</dbReference>
<dbReference type="InterPro" id="IPR018035">
    <property type="entry name" value="Flagellar_FliH/T3SS_HrpE"/>
</dbReference>
<comment type="subcellular location">
    <subcellularLocation>
        <location evidence="2">Cytoplasm</location>
    </subcellularLocation>
</comment>
<dbReference type="InterPro" id="IPR051472">
    <property type="entry name" value="T3SS_Stator/FliH"/>
</dbReference>
<name>A0ABN8X2W8_9GAMM</name>
<feature type="region of interest" description="Disordered" evidence="10">
    <location>
        <begin position="1"/>
        <end position="21"/>
    </location>
</feature>
<evidence type="ECO:0000256" key="3">
    <source>
        <dbReference type="ARBA" id="ARBA00006602"/>
    </source>
</evidence>
<keyword evidence="8" id="KW-0653">Protein transport</keyword>
<evidence type="ECO:0000256" key="1">
    <source>
        <dbReference type="ARBA" id="ARBA00003041"/>
    </source>
</evidence>
<evidence type="ECO:0000256" key="8">
    <source>
        <dbReference type="ARBA" id="ARBA00022927"/>
    </source>
</evidence>
<keyword evidence="13" id="KW-1185">Reference proteome</keyword>
<keyword evidence="6" id="KW-0963">Cytoplasm</keyword>
<comment type="similarity">
    <text evidence="3">Belongs to the FliH family.</text>
</comment>
<evidence type="ECO:0000256" key="10">
    <source>
        <dbReference type="SAM" id="MobiDB-lite"/>
    </source>
</evidence>
<reference evidence="12 13" key="1">
    <citation type="submission" date="2023-03" db="EMBL/GenBank/DDBJ databases">
        <authorList>
            <person name="Pearce D."/>
        </authorList>
    </citation>
    <scope>NUCLEOTIDE SEQUENCE [LARGE SCALE GENOMIC DNA]</scope>
    <source>
        <strain evidence="12">Msz</strain>
    </source>
</reference>
<organism evidence="12 13">
    <name type="scientific">Methylocaldum szegediense</name>
    <dbReference type="NCBI Taxonomy" id="73780"/>
    <lineage>
        <taxon>Bacteria</taxon>
        <taxon>Pseudomonadati</taxon>
        <taxon>Pseudomonadota</taxon>
        <taxon>Gammaproteobacteria</taxon>
        <taxon>Methylococcales</taxon>
        <taxon>Methylococcaceae</taxon>
        <taxon>Methylocaldum</taxon>
    </lineage>
</organism>
<dbReference type="InterPro" id="IPR000563">
    <property type="entry name" value="Flag_FliH"/>
</dbReference>
<dbReference type="PANTHER" id="PTHR34982:SF1">
    <property type="entry name" value="FLAGELLAR ASSEMBLY PROTEIN FLIH"/>
    <property type="match status" value="1"/>
</dbReference>
<dbReference type="PRINTS" id="PR01003">
    <property type="entry name" value="FLGFLIH"/>
</dbReference>
<dbReference type="PANTHER" id="PTHR34982">
    <property type="entry name" value="YOP PROTEINS TRANSLOCATION PROTEIN L"/>
    <property type="match status" value="1"/>
</dbReference>
<evidence type="ECO:0000256" key="6">
    <source>
        <dbReference type="ARBA" id="ARBA00022490"/>
    </source>
</evidence>
<comment type="function">
    <text evidence="1">Needed for flagellar regrowth and assembly.</text>
</comment>
<evidence type="ECO:0000313" key="12">
    <source>
        <dbReference type="EMBL" id="CAI8754623.1"/>
    </source>
</evidence>
<keyword evidence="7" id="KW-1005">Bacterial flagellum biogenesis</keyword>
<keyword evidence="12" id="KW-0966">Cell projection</keyword>
<evidence type="ECO:0000256" key="2">
    <source>
        <dbReference type="ARBA" id="ARBA00004496"/>
    </source>
</evidence>
<evidence type="ECO:0000256" key="4">
    <source>
        <dbReference type="ARBA" id="ARBA00016507"/>
    </source>
</evidence>